<comment type="catalytic activity">
    <reaction evidence="8 9">
        <text>(R)-pantoate + beta-alanine + ATP = (R)-pantothenate + AMP + diphosphate + H(+)</text>
        <dbReference type="Rhea" id="RHEA:10912"/>
        <dbReference type="ChEBI" id="CHEBI:15378"/>
        <dbReference type="ChEBI" id="CHEBI:15980"/>
        <dbReference type="ChEBI" id="CHEBI:29032"/>
        <dbReference type="ChEBI" id="CHEBI:30616"/>
        <dbReference type="ChEBI" id="CHEBI:33019"/>
        <dbReference type="ChEBI" id="CHEBI:57966"/>
        <dbReference type="ChEBI" id="CHEBI:456215"/>
        <dbReference type="EC" id="6.3.2.1"/>
    </reaction>
</comment>
<keyword evidence="3 9" id="KW-0963">Cytoplasm</keyword>
<evidence type="ECO:0000256" key="6">
    <source>
        <dbReference type="ARBA" id="ARBA00022741"/>
    </source>
</evidence>
<evidence type="ECO:0000256" key="2">
    <source>
        <dbReference type="ARBA" id="ARBA00009256"/>
    </source>
</evidence>
<evidence type="ECO:0000256" key="4">
    <source>
        <dbReference type="ARBA" id="ARBA00022598"/>
    </source>
</evidence>
<dbReference type="EMBL" id="MINN01000085">
    <property type="protein sequence ID" value="OIU71261.1"/>
    <property type="molecule type" value="Genomic_DNA"/>
</dbReference>
<keyword evidence="6 9" id="KW-0547">Nucleotide-binding</keyword>
<comment type="similarity">
    <text evidence="2 9">Belongs to the pantothenate synthetase family.</text>
</comment>
<sequence length="292" mass="33037">MKIITSMNILRHEIQKHKDSGVSIGFVPTMGFLHEGHLTLADEARKQNEIVVMSIFVNPLQFGPDEDFDRYPRDIDRDRELAENAGVDILFIPDAKEMYPDELSVTMTVHKRIDVLCGKKREGHFDGVVTILAKLFHLVQPTRAYFGLKDAQQIAVVEGMVDDYFFPVQIVRVPTVREEDGLAKSSRNVYLSEKERKEAPVLYKSLKEAGKMIESEKMDLDAVVSKVRDTIQNETSGEVEYVEAYSFPQLVPVNEMSGEVIMAVAVQFEKARLIDNIIISLDEKGNSACLEQ</sequence>
<dbReference type="UniPathway" id="UPA00028">
    <property type="reaction ID" value="UER00005"/>
</dbReference>
<dbReference type="Pfam" id="PF02569">
    <property type="entry name" value="Pantoate_ligase"/>
    <property type="match status" value="1"/>
</dbReference>
<proteinExistence type="inferred from homology"/>
<evidence type="ECO:0000256" key="1">
    <source>
        <dbReference type="ARBA" id="ARBA00004990"/>
    </source>
</evidence>
<gene>
    <name evidence="9" type="primary">panC</name>
    <name evidence="10" type="ORF">BHE18_09505</name>
</gene>
<dbReference type="PANTHER" id="PTHR21299:SF1">
    <property type="entry name" value="PANTOATE--BETA-ALANINE LIGASE"/>
    <property type="match status" value="1"/>
</dbReference>
<comment type="pathway">
    <text evidence="1 9">Cofactor biosynthesis; (R)-pantothenate biosynthesis; (R)-pantothenate from (R)-pantoate and beta-alanine: step 1/1.</text>
</comment>
<dbReference type="HAMAP" id="MF_00158">
    <property type="entry name" value="PanC"/>
    <property type="match status" value="1"/>
</dbReference>
<dbReference type="CDD" id="cd00560">
    <property type="entry name" value="PanC"/>
    <property type="match status" value="1"/>
</dbReference>
<accession>A0A1J6W107</accession>
<dbReference type="GO" id="GO:0005524">
    <property type="term" value="F:ATP binding"/>
    <property type="evidence" value="ECO:0007669"/>
    <property type="project" value="UniProtKB-KW"/>
</dbReference>
<comment type="subcellular location">
    <subcellularLocation>
        <location evidence="9">Cytoplasm</location>
    </subcellularLocation>
</comment>
<comment type="miscellaneous">
    <text evidence="9">The reaction proceeds by a bi uni uni bi ping pong mechanism.</text>
</comment>
<dbReference type="OrthoDB" id="9773087at2"/>
<dbReference type="NCBIfam" id="TIGR00018">
    <property type="entry name" value="panC"/>
    <property type="match status" value="1"/>
</dbReference>
<dbReference type="InterPro" id="IPR014729">
    <property type="entry name" value="Rossmann-like_a/b/a_fold"/>
</dbReference>
<keyword evidence="11" id="KW-1185">Reference proteome</keyword>
<feature type="binding site" evidence="9">
    <location>
        <position position="61"/>
    </location>
    <ligand>
        <name>(R)-pantoate</name>
        <dbReference type="ChEBI" id="CHEBI:15980"/>
    </ligand>
</feature>
<feature type="binding site" evidence="9">
    <location>
        <begin position="30"/>
        <end position="37"/>
    </location>
    <ligand>
        <name>ATP</name>
        <dbReference type="ChEBI" id="CHEBI:30616"/>
    </ligand>
</feature>
<evidence type="ECO:0000256" key="5">
    <source>
        <dbReference type="ARBA" id="ARBA00022655"/>
    </source>
</evidence>
<feature type="binding site" evidence="9">
    <location>
        <begin position="184"/>
        <end position="187"/>
    </location>
    <ligand>
        <name>ATP</name>
        <dbReference type="ChEBI" id="CHEBI:30616"/>
    </ligand>
</feature>
<dbReference type="SUPFAM" id="SSF52374">
    <property type="entry name" value="Nucleotidylyl transferase"/>
    <property type="match status" value="1"/>
</dbReference>
<dbReference type="GO" id="GO:0004592">
    <property type="term" value="F:pantoate-beta-alanine ligase activity"/>
    <property type="evidence" value="ECO:0007669"/>
    <property type="project" value="UniProtKB-UniRule"/>
</dbReference>
<name>A0A1J6W107_9BACI</name>
<evidence type="ECO:0000313" key="11">
    <source>
        <dbReference type="Proteomes" id="UP000182062"/>
    </source>
</evidence>
<feature type="binding site" evidence="9">
    <location>
        <begin position="147"/>
        <end position="150"/>
    </location>
    <ligand>
        <name>ATP</name>
        <dbReference type="ChEBI" id="CHEBI:30616"/>
    </ligand>
</feature>
<evidence type="ECO:0000313" key="10">
    <source>
        <dbReference type="EMBL" id="OIU71261.1"/>
    </source>
</evidence>
<feature type="binding site" evidence="9">
    <location>
        <position position="176"/>
    </location>
    <ligand>
        <name>ATP</name>
        <dbReference type="ChEBI" id="CHEBI:30616"/>
    </ligand>
</feature>
<evidence type="ECO:0000256" key="7">
    <source>
        <dbReference type="ARBA" id="ARBA00022840"/>
    </source>
</evidence>
<evidence type="ECO:0000256" key="3">
    <source>
        <dbReference type="ARBA" id="ARBA00022490"/>
    </source>
</evidence>
<protein>
    <recommendedName>
        <fullName evidence="9">Pantothenate synthetase</fullName>
        <shortName evidence="9">PS</shortName>
        <ecNumber evidence="9">6.3.2.1</ecNumber>
    </recommendedName>
    <alternativeName>
        <fullName evidence="9">Pantoate--beta-alanine ligase</fullName>
    </alternativeName>
    <alternativeName>
        <fullName evidence="9">Pantoate-activating enzyme</fullName>
    </alternativeName>
</protein>
<dbReference type="GO" id="GO:0015940">
    <property type="term" value="P:pantothenate biosynthetic process"/>
    <property type="evidence" value="ECO:0007669"/>
    <property type="project" value="UniProtKB-UniRule"/>
</dbReference>
<feature type="binding site" evidence="9">
    <location>
        <position position="61"/>
    </location>
    <ligand>
        <name>beta-alanine</name>
        <dbReference type="ChEBI" id="CHEBI:57966"/>
    </ligand>
</feature>
<feature type="active site" description="Proton donor" evidence="9">
    <location>
        <position position="37"/>
    </location>
</feature>
<evidence type="ECO:0000256" key="9">
    <source>
        <dbReference type="HAMAP-Rule" id="MF_00158"/>
    </source>
</evidence>
<reference evidence="10 11" key="1">
    <citation type="submission" date="2016-09" db="EMBL/GenBank/DDBJ databases">
        <title>Bacillus aquimaris SAMM genome sequence reveals colonization and biosurfactant production capacities.</title>
        <authorList>
            <person name="Waghmode S.R."/>
            <person name="Suryavanshi M.V."/>
        </authorList>
    </citation>
    <scope>NUCLEOTIDE SEQUENCE [LARGE SCALE GENOMIC DNA]</scope>
    <source>
        <strain evidence="10 11">SAMM</strain>
    </source>
</reference>
<dbReference type="GO" id="GO:0005829">
    <property type="term" value="C:cytosol"/>
    <property type="evidence" value="ECO:0007669"/>
    <property type="project" value="TreeGrafter"/>
</dbReference>
<comment type="subunit">
    <text evidence="9">Homodimer.</text>
</comment>
<dbReference type="InterPro" id="IPR003721">
    <property type="entry name" value="Pantoate_ligase"/>
</dbReference>
<comment type="function">
    <text evidence="9">Catalyzes the condensation of pantoate with beta-alanine in an ATP-dependent reaction via a pantoyl-adenylate intermediate.</text>
</comment>
<dbReference type="InterPro" id="IPR004821">
    <property type="entry name" value="Cyt_trans-like"/>
</dbReference>
<evidence type="ECO:0000256" key="8">
    <source>
        <dbReference type="ARBA" id="ARBA00048258"/>
    </source>
</evidence>
<dbReference type="Gene3D" id="3.40.50.620">
    <property type="entry name" value="HUPs"/>
    <property type="match status" value="1"/>
</dbReference>
<dbReference type="NCBIfam" id="TIGR00125">
    <property type="entry name" value="cyt_tran_rel"/>
    <property type="match status" value="1"/>
</dbReference>
<dbReference type="Proteomes" id="UP000182062">
    <property type="component" value="Unassembled WGS sequence"/>
</dbReference>
<dbReference type="AlphaFoldDB" id="A0A1J6W107"/>
<dbReference type="FunFam" id="3.30.1300.10:FF:000001">
    <property type="entry name" value="Pantothenate synthetase"/>
    <property type="match status" value="1"/>
</dbReference>
<feature type="binding site" evidence="9">
    <location>
        <position position="153"/>
    </location>
    <ligand>
        <name>(R)-pantoate</name>
        <dbReference type="ChEBI" id="CHEBI:15980"/>
    </ligand>
</feature>
<comment type="caution">
    <text evidence="10">The sequence shown here is derived from an EMBL/GenBank/DDBJ whole genome shotgun (WGS) entry which is preliminary data.</text>
</comment>
<dbReference type="EC" id="6.3.2.1" evidence="9"/>
<dbReference type="PANTHER" id="PTHR21299">
    <property type="entry name" value="CYTIDYLATE KINASE/PANTOATE-BETA-ALANINE LIGASE"/>
    <property type="match status" value="1"/>
</dbReference>
<keyword evidence="7 9" id="KW-0067">ATP-binding</keyword>
<organism evidence="10 11">
    <name type="scientific">Rossellomorea aquimaris</name>
    <dbReference type="NCBI Taxonomy" id="189382"/>
    <lineage>
        <taxon>Bacteria</taxon>
        <taxon>Bacillati</taxon>
        <taxon>Bacillota</taxon>
        <taxon>Bacilli</taxon>
        <taxon>Bacillales</taxon>
        <taxon>Bacillaceae</taxon>
        <taxon>Rossellomorea</taxon>
    </lineage>
</organism>
<dbReference type="FunFam" id="3.40.50.620:FF:000013">
    <property type="entry name" value="Pantothenate synthetase"/>
    <property type="match status" value="1"/>
</dbReference>
<dbReference type="InterPro" id="IPR042176">
    <property type="entry name" value="Pantoate_ligase_C"/>
</dbReference>
<keyword evidence="4 9" id="KW-0436">Ligase</keyword>
<keyword evidence="5 9" id="KW-0566">Pantothenate biosynthesis</keyword>
<dbReference type="Gene3D" id="3.30.1300.10">
    <property type="entry name" value="Pantoate-beta-alanine ligase, C-terminal domain"/>
    <property type="match status" value="1"/>
</dbReference>